<evidence type="ECO:0000313" key="1">
    <source>
        <dbReference type="EMBL" id="GBP23341.1"/>
    </source>
</evidence>
<gene>
    <name evidence="1" type="ORF">EVAR_22197_1</name>
</gene>
<protein>
    <submittedName>
        <fullName evidence="1">Uncharacterized protein</fullName>
    </submittedName>
</protein>
<proteinExistence type="predicted"/>
<reference evidence="1 2" key="1">
    <citation type="journal article" date="2019" name="Commun. Biol.">
        <title>The bagworm genome reveals a unique fibroin gene that provides high tensile strength.</title>
        <authorList>
            <person name="Kono N."/>
            <person name="Nakamura H."/>
            <person name="Ohtoshi R."/>
            <person name="Tomita M."/>
            <person name="Numata K."/>
            <person name="Arakawa K."/>
        </authorList>
    </citation>
    <scope>NUCLEOTIDE SEQUENCE [LARGE SCALE GENOMIC DNA]</scope>
</reference>
<dbReference type="AlphaFoldDB" id="A0A4C1UAE1"/>
<comment type="caution">
    <text evidence="1">The sequence shown here is derived from an EMBL/GenBank/DDBJ whole genome shotgun (WGS) entry which is preliminary data.</text>
</comment>
<dbReference type="Proteomes" id="UP000299102">
    <property type="component" value="Unassembled WGS sequence"/>
</dbReference>
<accession>A0A4C1UAE1</accession>
<sequence length="254" mass="29727">MNGSGATEQIYTSNVCDGKVGEGHHKKFNVDHANGILKKRLNFKHAKPTNLHEKIDGCQRGSKFAAMPDDATAMAIFFFLRVFCPEKDSSKMFSRYHPTSVCIYPLNEESMRCCLYWHLLKCRTSDYRLLVSQDQDMPLDMQDVKSHSPFKRNSAKCMLVKYDDMTLYRSTWNEMVFPTRCADIFAIELLEVFCSQIRAPRCNSRPKFDHCSHRLVRLRSLIQRESRHLRRYRNEEIGVFPRVRITNSGRRTEE</sequence>
<keyword evidence="2" id="KW-1185">Reference proteome</keyword>
<evidence type="ECO:0000313" key="2">
    <source>
        <dbReference type="Proteomes" id="UP000299102"/>
    </source>
</evidence>
<dbReference type="EMBL" id="BGZK01000150">
    <property type="protein sequence ID" value="GBP23341.1"/>
    <property type="molecule type" value="Genomic_DNA"/>
</dbReference>
<name>A0A4C1UAE1_EUMVA</name>
<organism evidence="1 2">
    <name type="scientific">Eumeta variegata</name>
    <name type="common">Bagworm moth</name>
    <name type="synonym">Eumeta japonica</name>
    <dbReference type="NCBI Taxonomy" id="151549"/>
    <lineage>
        <taxon>Eukaryota</taxon>
        <taxon>Metazoa</taxon>
        <taxon>Ecdysozoa</taxon>
        <taxon>Arthropoda</taxon>
        <taxon>Hexapoda</taxon>
        <taxon>Insecta</taxon>
        <taxon>Pterygota</taxon>
        <taxon>Neoptera</taxon>
        <taxon>Endopterygota</taxon>
        <taxon>Lepidoptera</taxon>
        <taxon>Glossata</taxon>
        <taxon>Ditrysia</taxon>
        <taxon>Tineoidea</taxon>
        <taxon>Psychidae</taxon>
        <taxon>Oiketicinae</taxon>
        <taxon>Eumeta</taxon>
    </lineage>
</organism>